<dbReference type="CDD" id="cd20544">
    <property type="entry name" value="CYCLIN_AtCycD-like_rpt2"/>
    <property type="match status" value="1"/>
</dbReference>
<dbReference type="InterPro" id="IPR006671">
    <property type="entry name" value="Cyclin_N"/>
</dbReference>
<evidence type="ECO:0000256" key="2">
    <source>
        <dbReference type="ARBA" id="ARBA00022618"/>
    </source>
</evidence>
<evidence type="ECO:0000256" key="3">
    <source>
        <dbReference type="ARBA" id="ARBA00023127"/>
    </source>
</evidence>
<dbReference type="InterPro" id="IPR039361">
    <property type="entry name" value="Cyclin"/>
</dbReference>
<evidence type="ECO:0000313" key="10">
    <source>
        <dbReference type="Proteomes" id="UP001141806"/>
    </source>
</evidence>
<evidence type="ECO:0000256" key="5">
    <source>
        <dbReference type="RuleBase" id="RU000383"/>
    </source>
</evidence>
<evidence type="ECO:0000313" key="9">
    <source>
        <dbReference type="EMBL" id="KAJ4962010.1"/>
    </source>
</evidence>
<dbReference type="FunFam" id="1.10.472.10:FF:000040">
    <property type="entry name" value="D6-type cyclin"/>
    <property type="match status" value="1"/>
</dbReference>
<evidence type="ECO:0000259" key="7">
    <source>
        <dbReference type="SMART" id="SM00385"/>
    </source>
</evidence>
<feature type="compositionally biased region" description="Basic and acidic residues" evidence="6">
    <location>
        <begin position="319"/>
        <end position="334"/>
    </location>
</feature>
<dbReference type="PROSITE" id="PS00292">
    <property type="entry name" value="CYCLINS"/>
    <property type="match status" value="1"/>
</dbReference>
<feature type="domain" description="Cyclin C-terminal" evidence="8">
    <location>
        <begin position="178"/>
        <end position="297"/>
    </location>
</feature>
<feature type="region of interest" description="Disordered" evidence="6">
    <location>
        <begin position="297"/>
        <end position="334"/>
    </location>
</feature>
<dbReference type="Pfam" id="PF00134">
    <property type="entry name" value="Cyclin_N"/>
    <property type="match status" value="1"/>
</dbReference>
<dbReference type="AlphaFoldDB" id="A0A9Q0HA12"/>
<evidence type="ECO:0000256" key="6">
    <source>
        <dbReference type="SAM" id="MobiDB-lite"/>
    </source>
</evidence>
<dbReference type="SUPFAM" id="SSF47954">
    <property type="entry name" value="Cyclin-like"/>
    <property type="match status" value="2"/>
</dbReference>
<evidence type="ECO:0000256" key="4">
    <source>
        <dbReference type="ARBA" id="ARBA00023306"/>
    </source>
</evidence>
<dbReference type="OrthoDB" id="5590282at2759"/>
<sequence>MSVSSSFSDCSSDLLCGEDAGIFDRISPEYSSTDLEFSANTEESIAVFVEEEGHYMPGLDYPTRFRSQELDASAREESIAWILKVHTFYHFQPLTAYLSVNYMDRFLSSSRLPQAKGGWSLQLLSVACLSLAAKMEEALVPSLLDLQVEGTKFIFEPKTITRMELLVLTVLDWKLRSVTPFDFITFFAYKVDPTATFIAHLVSRATQTILNTIREINFLDYWPSSLAAAAILCAAHQIPDLSVVANPGSAGSWCNTVNKDRIVSCYRLMQQVMVEHRAQRKPPRVLPQLRVTTLVGIRSGSSSSSPSSKRRKLNSYSWVKDDKDNHLNSEESRK</sequence>
<feature type="domain" description="Cyclin-like" evidence="7">
    <location>
        <begin position="80"/>
        <end position="169"/>
    </location>
</feature>
<name>A0A9Q0HA12_9MAGN</name>
<organism evidence="9 10">
    <name type="scientific">Protea cynaroides</name>
    <dbReference type="NCBI Taxonomy" id="273540"/>
    <lineage>
        <taxon>Eukaryota</taxon>
        <taxon>Viridiplantae</taxon>
        <taxon>Streptophyta</taxon>
        <taxon>Embryophyta</taxon>
        <taxon>Tracheophyta</taxon>
        <taxon>Spermatophyta</taxon>
        <taxon>Magnoliopsida</taxon>
        <taxon>Proteales</taxon>
        <taxon>Proteaceae</taxon>
        <taxon>Protea</taxon>
    </lineage>
</organism>
<protein>
    <recommendedName>
        <fullName evidence="11">Cyclin D1</fullName>
    </recommendedName>
</protein>
<gene>
    <name evidence="9" type="ORF">NE237_021920</name>
</gene>
<dbReference type="InterPro" id="IPR048258">
    <property type="entry name" value="Cyclins_cyclin-box"/>
</dbReference>
<dbReference type="InterPro" id="IPR013763">
    <property type="entry name" value="Cyclin-like_dom"/>
</dbReference>
<dbReference type="InterPro" id="IPR036915">
    <property type="entry name" value="Cyclin-like_sf"/>
</dbReference>
<proteinExistence type="inferred from homology"/>
<dbReference type="GO" id="GO:0051301">
    <property type="term" value="P:cell division"/>
    <property type="evidence" value="ECO:0007669"/>
    <property type="project" value="UniProtKB-KW"/>
</dbReference>
<dbReference type="InterPro" id="IPR004367">
    <property type="entry name" value="Cyclin_C-dom"/>
</dbReference>
<keyword evidence="4" id="KW-0131">Cell cycle</keyword>
<keyword evidence="10" id="KW-1185">Reference proteome</keyword>
<comment type="similarity">
    <text evidence="1">Belongs to the cyclin family. Cyclin D subfamily.</text>
</comment>
<dbReference type="Pfam" id="PF02984">
    <property type="entry name" value="Cyclin_C"/>
    <property type="match status" value="1"/>
</dbReference>
<accession>A0A9Q0HA12</accession>
<dbReference type="PANTHER" id="PTHR10177">
    <property type="entry name" value="CYCLINS"/>
    <property type="match status" value="1"/>
</dbReference>
<dbReference type="EMBL" id="JAMYWD010000009">
    <property type="protein sequence ID" value="KAJ4962010.1"/>
    <property type="molecule type" value="Genomic_DNA"/>
</dbReference>
<dbReference type="SMART" id="SM01332">
    <property type="entry name" value="Cyclin_C"/>
    <property type="match status" value="1"/>
</dbReference>
<evidence type="ECO:0000256" key="1">
    <source>
        <dbReference type="ARBA" id="ARBA00009065"/>
    </source>
</evidence>
<evidence type="ECO:0000259" key="8">
    <source>
        <dbReference type="SMART" id="SM01332"/>
    </source>
</evidence>
<reference evidence="9" key="1">
    <citation type="journal article" date="2023" name="Plant J.">
        <title>The genome of the king protea, Protea cynaroides.</title>
        <authorList>
            <person name="Chang J."/>
            <person name="Duong T.A."/>
            <person name="Schoeman C."/>
            <person name="Ma X."/>
            <person name="Roodt D."/>
            <person name="Barker N."/>
            <person name="Li Z."/>
            <person name="Van de Peer Y."/>
            <person name="Mizrachi E."/>
        </authorList>
    </citation>
    <scope>NUCLEOTIDE SEQUENCE</scope>
    <source>
        <tissue evidence="9">Young leaves</tissue>
    </source>
</reference>
<dbReference type="Gene3D" id="1.10.472.10">
    <property type="entry name" value="Cyclin-like"/>
    <property type="match status" value="2"/>
</dbReference>
<keyword evidence="3 5" id="KW-0195">Cyclin</keyword>
<dbReference type="SMART" id="SM00385">
    <property type="entry name" value="CYCLIN"/>
    <property type="match status" value="1"/>
</dbReference>
<dbReference type="CDD" id="cd20543">
    <property type="entry name" value="CYCLIN_AtCycD-like_rpt1"/>
    <property type="match status" value="1"/>
</dbReference>
<dbReference type="FunFam" id="1.10.472.10:FF:000034">
    <property type="entry name" value="D2/4-type cyclin"/>
    <property type="match status" value="1"/>
</dbReference>
<dbReference type="Proteomes" id="UP001141806">
    <property type="component" value="Unassembled WGS sequence"/>
</dbReference>
<evidence type="ECO:0008006" key="11">
    <source>
        <dbReference type="Google" id="ProtNLM"/>
    </source>
</evidence>
<comment type="caution">
    <text evidence="9">The sequence shown here is derived from an EMBL/GenBank/DDBJ whole genome shotgun (WGS) entry which is preliminary data.</text>
</comment>
<keyword evidence="2" id="KW-0132">Cell division</keyword>